<keyword evidence="4" id="KW-0297">G-protein coupled receptor</keyword>
<dbReference type="PRINTS" id="PR00237">
    <property type="entry name" value="GPCRRHODOPSN"/>
</dbReference>
<evidence type="ECO:0000256" key="3">
    <source>
        <dbReference type="ARBA" id="ARBA00022989"/>
    </source>
</evidence>
<dbReference type="PANTHER" id="PTHR24243">
    <property type="entry name" value="G-PROTEIN COUPLED RECEPTOR"/>
    <property type="match status" value="1"/>
</dbReference>
<dbReference type="AlphaFoldDB" id="A0A6J8DMI1"/>
<sequence>MLSTNHSEEIILFQSLKDLNDAEAKQRLPTIIYLAFLVTFGVIGNSLVLFIYGFKYKPSNLRCYVLCLAVLDLTACCISMPSEIVDNAYPHMFYSEGFCKFSRFIGDVSKLGSAFVLTVMAVGRYRKICFPFSDDMSLKTAKIMCVVAISVSVLLSWPTAFIQGQTVEHFPGNITGYGCSTDDDYRPTKYPFVQATVLLVTFAIVFCVLIFLYGKIIWELRDHFRMNRLMKLENGLKRKKHTVTKIFLCLTLAYIVSYIPYLTLNAIRTIKRGKVMPPSPLVLGILPILFRSYFINNVVNVIVYYIGDSTFRKECRRLKQLAAAMFCSRKNIDMELRIDRSPKAVLLG</sequence>
<dbReference type="CDD" id="cd00637">
    <property type="entry name" value="7tm_classA_rhodopsin-like"/>
    <property type="match status" value="1"/>
</dbReference>
<dbReference type="EMBL" id="CACVKT020007641">
    <property type="protein sequence ID" value="CAC5409336.1"/>
    <property type="molecule type" value="Genomic_DNA"/>
</dbReference>
<proteinExistence type="predicted"/>
<evidence type="ECO:0000256" key="1">
    <source>
        <dbReference type="ARBA" id="ARBA00004141"/>
    </source>
</evidence>
<evidence type="ECO:0000313" key="11">
    <source>
        <dbReference type="Proteomes" id="UP000507470"/>
    </source>
</evidence>
<dbReference type="InterPro" id="IPR017452">
    <property type="entry name" value="GPCR_Rhodpsn_7TM"/>
</dbReference>
<organism evidence="10 11">
    <name type="scientific">Mytilus coruscus</name>
    <name type="common">Sea mussel</name>
    <dbReference type="NCBI Taxonomy" id="42192"/>
    <lineage>
        <taxon>Eukaryota</taxon>
        <taxon>Metazoa</taxon>
        <taxon>Spiralia</taxon>
        <taxon>Lophotrochozoa</taxon>
        <taxon>Mollusca</taxon>
        <taxon>Bivalvia</taxon>
        <taxon>Autobranchia</taxon>
        <taxon>Pteriomorphia</taxon>
        <taxon>Mytilida</taxon>
        <taxon>Mytiloidea</taxon>
        <taxon>Mytilidae</taxon>
        <taxon>Mytilinae</taxon>
        <taxon>Mytilus</taxon>
    </lineage>
</organism>
<dbReference type="SUPFAM" id="SSF81321">
    <property type="entry name" value="Family A G protein-coupled receptor-like"/>
    <property type="match status" value="1"/>
</dbReference>
<name>A0A6J8DMI1_MYTCO</name>
<keyword evidence="3 8" id="KW-1133">Transmembrane helix</keyword>
<dbReference type="PANTHER" id="PTHR24243:SF208">
    <property type="entry name" value="PYROKININ-1 RECEPTOR"/>
    <property type="match status" value="1"/>
</dbReference>
<keyword evidence="7" id="KW-0807">Transducer</keyword>
<keyword evidence="2 8" id="KW-0812">Transmembrane</keyword>
<feature type="transmembrane region" description="Helical" evidence="8">
    <location>
        <begin position="31"/>
        <end position="54"/>
    </location>
</feature>
<evidence type="ECO:0000256" key="7">
    <source>
        <dbReference type="ARBA" id="ARBA00023224"/>
    </source>
</evidence>
<feature type="transmembrane region" description="Helical" evidence="8">
    <location>
        <begin position="101"/>
        <end position="122"/>
    </location>
</feature>
<dbReference type="InterPro" id="IPR000276">
    <property type="entry name" value="GPCR_Rhodpsn"/>
</dbReference>
<feature type="transmembrane region" description="Helical" evidence="8">
    <location>
        <begin position="281"/>
        <end position="307"/>
    </location>
</feature>
<gene>
    <name evidence="10" type="ORF">MCOR_42640</name>
</gene>
<dbReference type="Pfam" id="PF00001">
    <property type="entry name" value="7tm_1"/>
    <property type="match status" value="1"/>
</dbReference>
<feature type="transmembrane region" description="Helical" evidence="8">
    <location>
        <begin position="242"/>
        <end position="261"/>
    </location>
</feature>
<evidence type="ECO:0000256" key="5">
    <source>
        <dbReference type="ARBA" id="ARBA00023136"/>
    </source>
</evidence>
<feature type="transmembrane region" description="Helical" evidence="8">
    <location>
        <begin position="192"/>
        <end position="221"/>
    </location>
</feature>
<evidence type="ECO:0000256" key="2">
    <source>
        <dbReference type="ARBA" id="ARBA00022692"/>
    </source>
</evidence>
<comment type="subcellular location">
    <subcellularLocation>
        <location evidence="1">Membrane</location>
        <topology evidence="1">Multi-pass membrane protein</topology>
    </subcellularLocation>
</comment>
<feature type="transmembrane region" description="Helical" evidence="8">
    <location>
        <begin position="143"/>
        <end position="162"/>
    </location>
</feature>
<evidence type="ECO:0000256" key="8">
    <source>
        <dbReference type="SAM" id="Phobius"/>
    </source>
</evidence>
<evidence type="ECO:0000256" key="4">
    <source>
        <dbReference type="ARBA" id="ARBA00023040"/>
    </source>
</evidence>
<accession>A0A6J8DMI1</accession>
<reference evidence="10 11" key="1">
    <citation type="submission" date="2020-06" db="EMBL/GenBank/DDBJ databases">
        <authorList>
            <person name="Li R."/>
            <person name="Bekaert M."/>
        </authorList>
    </citation>
    <scope>NUCLEOTIDE SEQUENCE [LARGE SCALE GENOMIC DNA]</scope>
    <source>
        <strain evidence="11">wild</strain>
    </source>
</reference>
<keyword evidence="11" id="KW-1185">Reference proteome</keyword>
<evidence type="ECO:0000256" key="6">
    <source>
        <dbReference type="ARBA" id="ARBA00023170"/>
    </source>
</evidence>
<keyword evidence="6" id="KW-0675">Receptor</keyword>
<dbReference type="PROSITE" id="PS50262">
    <property type="entry name" value="G_PROTEIN_RECEP_F1_2"/>
    <property type="match status" value="1"/>
</dbReference>
<dbReference type="GO" id="GO:0004930">
    <property type="term" value="F:G protein-coupled receptor activity"/>
    <property type="evidence" value="ECO:0007669"/>
    <property type="project" value="UniProtKB-KW"/>
</dbReference>
<protein>
    <recommendedName>
        <fullName evidence="9">G-protein coupled receptors family 1 profile domain-containing protein</fullName>
    </recommendedName>
</protein>
<dbReference type="GO" id="GO:0016020">
    <property type="term" value="C:membrane"/>
    <property type="evidence" value="ECO:0007669"/>
    <property type="project" value="UniProtKB-SubCell"/>
</dbReference>
<evidence type="ECO:0000259" key="9">
    <source>
        <dbReference type="PROSITE" id="PS50262"/>
    </source>
</evidence>
<dbReference type="Proteomes" id="UP000507470">
    <property type="component" value="Unassembled WGS sequence"/>
</dbReference>
<feature type="transmembrane region" description="Helical" evidence="8">
    <location>
        <begin position="61"/>
        <end position="81"/>
    </location>
</feature>
<dbReference type="OrthoDB" id="6082926at2759"/>
<keyword evidence="5 8" id="KW-0472">Membrane</keyword>
<dbReference type="Gene3D" id="1.20.1070.10">
    <property type="entry name" value="Rhodopsin 7-helix transmembrane proteins"/>
    <property type="match status" value="1"/>
</dbReference>
<feature type="domain" description="G-protein coupled receptors family 1 profile" evidence="9">
    <location>
        <begin position="44"/>
        <end position="304"/>
    </location>
</feature>
<evidence type="ECO:0000313" key="10">
    <source>
        <dbReference type="EMBL" id="CAC5409336.1"/>
    </source>
</evidence>